<dbReference type="InterPro" id="IPR051575">
    <property type="entry name" value="Myb-like_DNA-bd"/>
</dbReference>
<dbReference type="Pfam" id="PF13921">
    <property type="entry name" value="Myb_DNA-bind_6"/>
    <property type="match status" value="1"/>
</dbReference>
<feature type="domain" description="HTH myb-type" evidence="6">
    <location>
        <begin position="81"/>
        <end position="133"/>
    </location>
</feature>
<dbReference type="InterPro" id="IPR009057">
    <property type="entry name" value="Homeodomain-like_sf"/>
</dbReference>
<accession>A0A146KDH2</accession>
<dbReference type="Gene3D" id="1.10.10.60">
    <property type="entry name" value="Homeodomain-like"/>
    <property type="match status" value="2"/>
</dbReference>
<evidence type="ECO:0000259" key="5">
    <source>
        <dbReference type="PROSITE" id="PS50090"/>
    </source>
</evidence>
<keyword evidence="2" id="KW-0238">DNA-binding</keyword>
<keyword evidence="1" id="KW-0805">Transcription regulation</keyword>
<dbReference type="CDD" id="cd00167">
    <property type="entry name" value="SANT"/>
    <property type="match status" value="2"/>
</dbReference>
<sequence>MHGSFSYNMSEEVQYDSGSYSVKQQPLLRSPFAVIQQEWTEPQVVQLVKPTPFLTTVSQQKCVQYDDYYRHDIQCRKPSVPWAPDEDRFLVKLVHEYNFKNWQEVSYSLNKQFPQRIERRSSNQCNQRWMRVLNPQIRKGKWSQEEDKNLLHAILNNPPKKWKQIATEIPGRSDIQTRYRVKKLAKWLEKQGVD</sequence>
<name>A0A146KDH2_9EUKA</name>
<dbReference type="PANTHER" id="PTHR46621">
    <property type="entry name" value="SNRNA-ACTIVATING PROTEIN COMPLEX SUBUNIT 4"/>
    <property type="match status" value="1"/>
</dbReference>
<dbReference type="InterPro" id="IPR001005">
    <property type="entry name" value="SANT/Myb"/>
</dbReference>
<keyword evidence="3" id="KW-0804">Transcription</keyword>
<organism evidence="7">
    <name type="scientific">Trepomonas sp. PC1</name>
    <dbReference type="NCBI Taxonomy" id="1076344"/>
    <lineage>
        <taxon>Eukaryota</taxon>
        <taxon>Metamonada</taxon>
        <taxon>Diplomonadida</taxon>
        <taxon>Hexamitidae</taxon>
        <taxon>Hexamitinae</taxon>
        <taxon>Trepomonas</taxon>
    </lineage>
</organism>
<dbReference type="PANTHER" id="PTHR46621:SF1">
    <property type="entry name" value="SNRNA-ACTIVATING PROTEIN COMPLEX SUBUNIT 4"/>
    <property type="match status" value="1"/>
</dbReference>
<dbReference type="PROSITE" id="PS51294">
    <property type="entry name" value="HTH_MYB"/>
    <property type="match status" value="2"/>
</dbReference>
<feature type="domain" description="HTH myb-type" evidence="6">
    <location>
        <begin position="134"/>
        <end position="189"/>
    </location>
</feature>
<dbReference type="GO" id="GO:0019185">
    <property type="term" value="C:snRNA-activating protein complex"/>
    <property type="evidence" value="ECO:0007669"/>
    <property type="project" value="TreeGrafter"/>
</dbReference>
<evidence type="ECO:0000256" key="4">
    <source>
        <dbReference type="ARBA" id="ARBA00023242"/>
    </source>
</evidence>
<evidence type="ECO:0000256" key="2">
    <source>
        <dbReference type="ARBA" id="ARBA00023125"/>
    </source>
</evidence>
<keyword evidence="4" id="KW-0539">Nucleus</keyword>
<feature type="domain" description="Myb-like" evidence="5">
    <location>
        <begin position="134"/>
        <end position="185"/>
    </location>
</feature>
<dbReference type="InterPro" id="IPR017930">
    <property type="entry name" value="Myb_dom"/>
</dbReference>
<dbReference type="GO" id="GO:0042795">
    <property type="term" value="P:snRNA transcription by RNA polymerase II"/>
    <property type="evidence" value="ECO:0007669"/>
    <property type="project" value="TreeGrafter"/>
</dbReference>
<evidence type="ECO:0000256" key="1">
    <source>
        <dbReference type="ARBA" id="ARBA00023015"/>
    </source>
</evidence>
<dbReference type="AlphaFoldDB" id="A0A146KDH2"/>
<evidence type="ECO:0000256" key="3">
    <source>
        <dbReference type="ARBA" id="ARBA00023163"/>
    </source>
</evidence>
<proteinExistence type="predicted"/>
<evidence type="ECO:0000259" key="6">
    <source>
        <dbReference type="PROSITE" id="PS51294"/>
    </source>
</evidence>
<protein>
    <submittedName>
        <fullName evidence="7">Myb2-like protein</fullName>
    </submittedName>
</protein>
<dbReference type="GO" id="GO:0000978">
    <property type="term" value="F:RNA polymerase II cis-regulatory region sequence-specific DNA binding"/>
    <property type="evidence" value="ECO:0007669"/>
    <property type="project" value="TreeGrafter"/>
</dbReference>
<feature type="non-terminal residue" evidence="7">
    <location>
        <position position="194"/>
    </location>
</feature>
<evidence type="ECO:0000313" key="7">
    <source>
        <dbReference type="EMBL" id="JAP94880.1"/>
    </source>
</evidence>
<feature type="domain" description="Myb-like" evidence="5">
    <location>
        <begin position="81"/>
        <end position="133"/>
    </location>
</feature>
<dbReference type="PROSITE" id="PS50090">
    <property type="entry name" value="MYB_LIKE"/>
    <property type="match status" value="2"/>
</dbReference>
<dbReference type="SUPFAM" id="SSF46689">
    <property type="entry name" value="Homeodomain-like"/>
    <property type="match status" value="2"/>
</dbReference>
<reference evidence="7" key="1">
    <citation type="submission" date="2015-07" db="EMBL/GenBank/DDBJ databases">
        <title>Adaptation to a free-living lifestyle via gene acquisitions in the diplomonad Trepomonas sp. PC1.</title>
        <authorList>
            <person name="Xu F."/>
            <person name="Jerlstrom-Hultqvist J."/>
            <person name="Kolisko M."/>
            <person name="Simpson A.G.B."/>
            <person name="Roger A.J."/>
            <person name="Svard S.G."/>
            <person name="Andersson J.O."/>
        </authorList>
    </citation>
    <scope>NUCLEOTIDE SEQUENCE</scope>
    <source>
        <strain evidence="7">PC1</strain>
    </source>
</reference>
<dbReference type="GO" id="GO:0001006">
    <property type="term" value="F:RNA polymerase III type 3 promoter sequence-specific DNA binding"/>
    <property type="evidence" value="ECO:0007669"/>
    <property type="project" value="TreeGrafter"/>
</dbReference>
<dbReference type="GO" id="GO:0042796">
    <property type="term" value="P:snRNA transcription by RNA polymerase III"/>
    <property type="evidence" value="ECO:0007669"/>
    <property type="project" value="TreeGrafter"/>
</dbReference>
<dbReference type="SMART" id="SM00717">
    <property type="entry name" value="SANT"/>
    <property type="match status" value="2"/>
</dbReference>
<gene>
    <name evidence="7" type="ORF">TPC1_12309</name>
</gene>
<dbReference type="EMBL" id="GDID01001726">
    <property type="protein sequence ID" value="JAP94880.1"/>
    <property type="molecule type" value="Transcribed_RNA"/>
</dbReference>